<gene>
    <name evidence="3" type="ORF">M23134_06547</name>
</gene>
<evidence type="ECO:0008006" key="5">
    <source>
        <dbReference type="Google" id="ProtNLM"/>
    </source>
</evidence>
<comment type="caution">
    <text evidence="3">The sequence shown here is derived from an EMBL/GenBank/DDBJ whole genome shotgun (WGS) entry which is preliminary data.</text>
</comment>
<evidence type="ECO:0000256" key="2">
    <source>
        <dbReference type="SAM" id="SignalP"/>
    </source>
</evidence>
<dbReference type="EMBL" id="AAWS01000025">
    <property type="protein sequence ID" value="EAY27237.1"/>
    <property type="molecule type" value="Genomic_DNA"/>
</dbReference>
<name>A1ZQT2_MICM2</name>
<organism evidence="3 4">
    <name type="scientific">Microscilla marina ATCC 23134</name>
    <dbReference type="NCBI Taxonomy" id="313606"/>
    <lineage>
        <taxon>Bacteria</taxon>
        <taxon>Pseudomonadati</taxon>
        <taxon>Bacteroidota</taxon>
        <taxon>Cytophagia</taxon>
        <taxon>Cytophagales</taxon>
        <taxon>Microscillaceae</taxon>
        <taxon>Microscilla</taxon>
    </lineage>
</organism>
<dbReference type="Proteomes" id="UP000004095">
    <property type="component" value="Unassembled WGS sequence"/>
</dbReference>
<reference evidence="3 4" key="1">
    <citation type="submission" date="2007-01" db="EMBL/GenBank/DDBJ databases">
        <authorList>
            <person name="Haygood M."/>
            <person name="Podell S."/>
            <person name="Anderson C."/>
            <person name="Hopkinson B."/>
            <person name="Roe K."/>
            <person name="Barbeau K."/>
            <person name="Gaasterland T."/>
            <person name="Ferriera S."/>
            <person name="Johnson J."/>
            <person name="Kravitz S."/>
            <person name="Beeson K."/>
            <person name="Sutton G."/>
            <person name="Rogers Y.-H."/>
            <person name="Friedman R."/>
            <person name="Frazier M."/>
            <person name="Venter J.C."/>
        </authorList>
    </citation>
    <scope>NUCLEOTIDE SEQUENCE [LARGE SCALE GENOMIC DNA]</scope>
    <source>
        <strain evidence="3 4">ATCC 23134</strain>
    </source>
</reference>
<dbReference type="AlphaFoldDB" id="A1ZQT2"/>
<keyword evidence="1" id="KW-0175">Coiled coil</keyword>
<protein>
    <recommendedName>
        <fullName evidence="5">Cell wall surface anchor family protein</fullName>
    </recommendedName>
</protein>
<keyword evidence="2" id="KW-0732">Signal</keyword>
<feature type="coiled-coil region" evidence="1">
    <location>
        <begin position="246"/>
        <end position="280"/>
    </location>
</feature>
<proteinExistence type="predicted"/>
<evidence type="ECO:0000313" key="3">
    <source>
        <dbReference type="EMBL" id="EAY27237.1"/>
    </source>
</evidence>
<evidence type="ECO:0000313" key="4">
    <source>
        <dbReference type="Proteomes" id="UP000004095"/>
    </source>
</evidence>
<evidence type="ECO:0000256" key="1">
    <source>
        <dbReference type="SAM" id="Coils"/>
    </source>
</evidence>
<dbReference type="OrthoDB" id="9793307at2"/>
<feature type="chain" id="PRO_5002642365" description="Cell wall surface anchor family protein" evidence="2">
    <location>
        <begin position="20"/>
        <end position="281"/>
    </location>
</feature>
<keyword evidence="4" id="KW-1185">Reference proteome</keyword>
<dbReference type="RefSeq" id="WP_002699913.1">
    <property type="nucleotide sequence ID" value="NZ_AAWS01000025.1"/>
</dbReference>
<dbReference type="eggNOG" id="ENOG50333FC">
    <property type="taxonomic scope" value="Bacteria"/>
</dbReference>
<accession>A1ZQT2</accession>
<feature type="signal peptide" evidence="2">
    <location>
        <begin position="1"/>
        <end position="19"/>
    </location>
</feature>
<sequence>MKVLKLTCLFVLVSFFAQAQLTSGNAIVQGENITNPTTNYVRAVFSHNALWDNTQSRWTVNRIGANDAQAILIPNNGGFNFIVHKSTGNFPRTFTHGDFVNGKVMTISRDGDVGIGTDAVSDYKLSVNGNVSLGNNALLHVNSSDNEVSTSGKLAVGSANFDVDAMLTVAGKANVRELRVHIDAGKDIVFQNNYHLMPLEQVEAFIKQHKHLPEVAPALVMETNGLELGKFSMTLLQKVEELTLYTIQLQKENKALKQQMKKYEALAQRLEQLEKAMKKNK</sequence>